<dbReference type="AlphaFoldDB" id="A0A151IGJ5"/>
<name>A0A151IGJ5_9HYME</name>
<evidence type="ECO:0000256" key="3">
    <source>
        <dbReference type="ARBA" id="ARBA00006849"/>
    </source>
</evidence>
<dbReference type="GO" id="GO:0005506">
    <property type="term" value="F:iron ion binding"/>
    <property type="evidence" value="ECO:0007669"/>
    <property type="project" value="InterPro"/>
</dbReference>
<dbReference type="PANTHER" id="PTHR45444:SF3">
    <property type="entry name" value="XANTHINE DEHYDROGENASE"/>
    <property type="match status" value="1"/>
</dbReference>
<evidence type="ECO:0000256" key="5">
    <source>
        <dbReference type="ARBA" id="ARBA00022723"/>
    </source>
</evidence>
<proteinExistence type="inferred from homology"/>
<dbReference type="FunFam" id="3.30.365.10:FF:000002">
    <property type="entry name" value="Xanthine dehydrogenase oxidase"/>
    <property type="match status" value="1"/>
</dbReference>
<dbReference type="Pfam" id="PF20256">
    <property type="entry name" value="MoCoBD_2"/>
    <property type="match status" value="1"/>
</dbReference>
<dbReference type="InterPro" id="IPR046867">
    <property type="entry name" value="AldOxase/xan_DH_MoCoBD2"/>
</dbReference>
<comment type="cofactor">
    <cofactor evidence="9">
        <name>[2Fe-2S] cluster</name>
        <dbReference type="ChEBI" id="CHEBI:190135"/>
    </cofactor>
</comment>
<dbReference type="Proteomes" id="UP000078542">
    <property type="component" value="Unassembled WGS sequence"/>
</dbReference>
<keyword evidence="4" id="KW-0001">2Fe-2S</keyword>
<comment type="cofactor">
    <cofactor evidence="1">
        <name>Mo-molybdopterin</name>
        <dbReference type="ChEBI" id="CHEBI:71302"/>
    </cofactor>
</comment>
<keyword evidence="7" id="KW-0408">Iron</keyword>
<dbReference type="PANTHER" id="PTHR45444">
    <property type="entry name" value="XANTHINE DEHYDROGENASE"/>
    <property type="match status" value="1"/>
</dbReference>
<evidence type="ECO:0000256" key="4">
    <source>
        <dbReference type="ARBA" id="ARBA00022714"/>
    </source>
</evidence>
<keyword evidence="5" id="KW-0479">Metal-binding</keyword>
<dbReference type="GO" id="GO:0016491">
    <property type="term" value="F:oxidoreductase activity"/>
    <property type="evidence" value="ECO:0007669"/>
    <property type="project" value="UniProtKB-KW"/>
</dbReference>
<evidence type="ECO:0000256" key="6">
    <source>
        <dbReference type="ARBA" id="ARBA00023002"/>
    </source>
</evidence>
<evidence type="ECO:0000256" key="1">
    <source>
        <dbReference type="ARBA" id="ARBA00001924"/>
    </source>
</evidence>
<comment type="cofactor">
    <cofactor evidence="2">
        <name>FAD</name>
        <dbReference type="ChEBI" id="CHEBI:57692"/>
    </cofactor>
</comment>
<comment type="similarity">
    <text evidence="3">Belongs to the xanthine dehydrogenase family.</text>
</comment>
<dbReference type="Gene3D" id="3.30.365.10">
    <property type="entry name" value="Aldehyde oxidase/xanthine dehydrogenase, molybdopterin binding domain"/>
    <property type="match status" value="2"/>
</dbReference>
<protein>
    <submittedName>
        <fullName evidence="11">Xanthine dehydrogenase/oxidase</fullName>
    </submittedName>
</protein>
<dbReference type="InterPro" id="IPR016208">
    <property type="entry name" value="Ald_Oxase/xanthine_DH-like"/>
</dbReference>
<gene>
    <name evidence="11" type="ORF">ALC62_08694</name>
</gene>
<evidence type="ECO:0000256" key="8">
    <source>
        <dbReference type="ARBA" id="ARBA00023014"/>
    </source>
</evidence>
<organism evidence="11 12">
    <name type="scientific">Cyphomyrmex costatus</name>
    <dbReference type="NCBI Taxonomy" id="456900"/>
    <lineage>
        <taxon>Eukaryota</taxon>
        <taxon>Metazoa</taxon>
        <taxon>Ecdysozoa</taxon>
        <taxon>Arthropoda</taxon>
        <taxon>Hexapoda</taxon>
        <taxon>Insecta</taxon>
        <taxon>Pterygota</taxon>
        <taxon>Neoptera</taxon>
        <taxon>Endopterygota</taxon>
        <taxon>Hymenoptera</taxon>
        <taxon>Apocrita</taxon>
        <taxon>Aculeata</taxon>
        <taxon>Formicoidea</taxon>
        <taxon>Formicidae</taxon>
        <taxon>Myrmicinae</taxon>
        <taxon>Cyphomyrmex</taxon>
    </lineage>
</organism>
<keyword evidence="12" id="KW-1185">Reference proteome</keyword>
<evidence type="ECO:0000259" key="10">
    <source>
        <dbReference type="Pfam" id="PF20256"/>
    </source>
</evidence>
<accession>A0A151IGJ5</accession>
<keyword evidence="6" id="KW-0560">Oxidoreductase</keyword>
<dbReference type="STRING" id="456900.A0A151IGJ5"/>
<evidence type="ECO:0000256" key="7">
    <source>
        <dbReference type="ARBA" id="ARBA00023004"/>
    </source>
</evidence>
<evidence type="ECO:0000256" key="9">
    <source>
        <dbReference type="ARBA" id="ARBA00034078"/>
    </source>
</evidence>
<evidence type="ECO:0000313" key="11">
    <source>
        <dbReference type="EMBL" id="KYN00531.1"/>
    </source>
</evidence>
<sequence>MTYYIKRQISIWEYNRDNRWKKKGIAMVPMKYWTTYVGQFNTILSVCARDGSVCVTLSGIEINQGINTKIAQIAAHTLGIDIELISVKQSNNSAAPNMSETGHNVTIDTCGYATIQVCTQILKRLEPIKKKMENPKWQDVIFKAFQEGIDLYTRYSLTLSGSMEDTLKPYPVYGVTIAEIEIDVLTGQHIIRRVDLMVDAGQSLNPEIDVGQVQGAFVMGMGYWTSENLVYDTETGLLINNRSWNYMPPGAKDIPEDFRVYLRQKTINKDGVYGSQTINEPPLCMSFVIPIAIRSALDSARRDSENVDLWFQLGKF</sequence>
<dbReference type="EMBL" id="KQ977706">
    <property type="protein sequence ID" value="KYN00531.1"/>
    <property type="molecule type" value="Genomic_DNA"/>
</dbReference>
<keyword evidence="8" id="KW-0411">Iron-sulfur</keyword>
<dbReference type="SUPFAM" id="SSF56003">
    <property type="entry name" value="Molybdenum cofactor-binding domain"/>
    <property type="match status" value="1"/>
</dbReference>
<dbReference type="InterPro" id="IPR037165">
    <property type="entry name" value="AldOxase/xan_DH_Mopterin-bd_sf"/>
</dbReference>
<feature type="domain" description="Aldehyde oxidase/xanthine dehydrogenase second molybdopterin binding" evidence="10">
    <location>
        <begin position="8"/>
        <end position="255"/>
    </location>
</feature>
<evidence type="ECO:0000256" key="2">
    <source>
        <dbReference type="ARBA" id="ARBA00001974"/>
    </source>
</evidence>
<dbReference type="GO" id="GO:0051537">
    <property type="term" value="F:2 iron, 2 sulfur cluster binding"/>
    <property type="evidence" value="ECO:0007669"/>
    <property type="project" value="UniProtKB-KW"/>
</dbReference>
<reference evidence="11 12" key="1">
    <citation type="submission" date="2016-03" db="EMBL/GenBank/DDBJ databases">
        <title>Cyphomyrmex costatus WGS genome.</title>
        <authorList>
            <person name="Nygaard S."/>
            <person name="Hu H."/>
            <person name="Boomsma J."/>
            <person name="Zhang G."/>
        </authorList>
    </citation>
    <scope>NUCLEOTIDE SEQUENCE [LARGE SCALE GENOMIC DNA]</scope>
    <source>
        <strain evidence="11">MS0001</strain>
        <tissue evidence="11">Whole body</tissue>
    </source>
</reference>
<evidence type="ECO:0000313" key="12">
    <source>
        <dbReference type="Proteomes" id="UP000078542"/>
    </source>
</evidence>